<reference evidence="2" key="1">
    <citation type="journal article" date="2021" name="Genome Biol. Evol.">
        <title>A High-Quality Reference Genome for a Parasitic Bivalve with Doubly Uniparental Inheritance (Bivalvia: Unionida).</title>
        <authorList>
            <person name="Smith C.H."/>
        </authorList>
    </citation>
    <scope>NUCLEOTIDE SEQUENCE</scope>
    <source>
        <strain evidence="2">CHS0354</strain>
    </source>
</reference>
<keyword evidence="3" id="KW-1185">Reference proteome</keyword>
<protein>
    <recommendedName>
        <fullName evidence="1">Tox-ART-HYD1 domain-containing protein</fullName>
    </recommendedName>
</protein>
<evidence type="ECO:0000259" key="1">
    <source>
        <dbReference type="Pfam" id="PF15633"/>
    </source>
</evidence>
<proteinExistence type="predicted"/>
<comment type="caution">
    <text evidence="2">The sequence shown here is derived from an EMBL/GenBank/DDBJ whole genome shotgun (WGS) entry which is preliminary data.</text>
</comment>
<name>A0AAE0WB43_9BIVA</name>
<evidence type="ECO:0000313" key="2">
    <source>
        <dbReference type="EMBL" id="KAK3607067.1"/>
    </source>
</evidence>
<dbReference type="Pfam" id="PF15633">
    <property type="entry name" value="Tox-ART-HYD1"/>
    <property type="match status" value="1"/>
</dbReference>
<evidence type="ECO:0000313" key="3">
    <source>
        <dbReference type="Proteomes" id="UP001195483"/>
    </source>
</evidence>
<organism evidence="2 3">
    <name type="scientific">Potamilus streckersoni</name>
    <dbReference type="NCBI Taxonomy" id="2493646"/>
    <lineage>
        <taxon>Eukaryota</taxon>
        <taxon>Metazoa</taxon>
        <taxon>Spiralia</taxon>
        <taxon>Lophotrochozoa</taxon>
        <taxon>Mollusca</taxon>
        <taxon>Bivalvia</taxon>
        <taxon>Autobranchia</taxon>
        <taxon>Heteroconchia</taxon>
        <taxon>Palaeoheterodonta</taxon>
        <taxon>Unionida</taxon>
        <taxon>Unionoidea</taxon>
        <taxon>Unionidae</taxon>
        <taxon>Ambleminae</taxon>
        <taxon>Lampsilini</taxon>
        <taxon>Potamilus</taxon>
    </lineage>
</organism>
<reference evidence="2" key="2">
    <citation type="journal article" date="2021" name="Genome Biol. Evol.">
        <title>Developing a high-quality reference genome for a parasitic bivalve with doubly uniparental inheritance (Bivalvia: Unionida).</title>
        <authorList>
            <person name="Smith C.H."/>
        </authorList>
    </citation>
    <scope>NUCLEOTIDE SEQUENCE</scope>
    <source>
        <strain evidence="2">CHS0354</strain>
        <tissue evidence="2">Mantle</tissue>
    </source>
</reference>
<dbReference type="Proteomes" id="UP001195483">
    <property type="component" value="Unassembled WGS sequence"/>
</dbReference>
<sequence>MATYFRRTCCGYFFTSINCTGRGRYSTDKYSPTVIERCSSILYLAKSSDGVWISGNRKQITNSLSISLPRHISEMSVTLYHHTSWQGFKGIWKEGRIKESTVESRDARFGRGVYLTSLGPETSEEDVLHNNYDDAEMAIRDRMDRVEVIIEVRVSKQNVEEAPSKRDIYIHKGEIANSAITGMYKRDGKGKARRFRIKN</sequence>
<reference evidence="2" key="3">
    <citation type="submission" date="2023-05" db="EMBL/GenBank/DDBJ databases">
        <authorList>
            <person name="Smith C.H."/>
        </authorList>
    </citation>
    <scope>NUCLEOTIDE SEQUENCE</scope>
    <source>
        <strain evidence="2">CHS0354</strain>
        <tissue evidence="2">Mantle</tissue>
    </source>
</reference>
<feature type="domain" description="Tox-ART-HYD1" evidence="1">
    <location>
        <begin position="79"/>
        <end position="164"/>
    </location>
</feature>
<accession>A0AAE0WB43</accession>
<gene>
    <name evidence="2" type="ORF">CHS0354_027929</name>
</gene>
<dbReference type="EMBL" id="JAEAOA010001689">
    <property type="protein sequence ID" value="KAK3607067.1"/>
    <property type="molecule type" value="Genomic_DNA"/>
</dbReference>
<dbReference type="InterPro" id="IPR028920">
    <property type="entry name" value="Tox-ART-HYD1_dom"/>
</dbReference>
<dbReference type="AlphaFoldDB" id="A0AAE0WB43"/>